<evidence type="ECO:0000313" key="1">
    <source>
        <dbReference type="EMBL" id="RQH44049.1"/>
    </source>
</evidence>
<comment type="caution">
    <text evidence="1">The sequence shown here is derived from an EMBL/GenBank/DDBJ whole genome shotgun (WGS) entry which is preliminary data.</text>
</comment>
<evidence type="ECO:0000313" key="2">
    <source>
        <dbReference type="Proteomes" id="UP000269154"/>
    </source>
</evidence>
<sequence length="73" mass="8304">MSIYTQNIQVISSPLVYSQCIIFEVQNVGSEAESWHKTILLESSFEEFGKTGKLKHPGIPPFRQTELAHCIYC</sequence>
<reference evidence="1 2" key="1">
    <citation type="journal article" date="2018" name="ACS Chem. Biol.">
        <title>Ketoreductase domain dysfunction expands chemodiversity: malyngamide biosynthesis in the cyanobacterium Okeania hirsuta.</title>
        <authorList>
            <person name="Moss N.A."/>
            <person name="Leao T."/>
            <person name="Rankin M."/>
            <person name="McCullough T.M."/>
            <person name="Qu P."/>
            <person name="Korobeynikov A."/>
            <person name="Smith J.L."/>
            <person name="Gerwick L."/>
            <person name="Gerwick W.H."/>
        </authorList>
    </citation>
    <scope>NUCLEOTIDE SEQUENCE [LARGE SCALE GENOMIC DNA]</scope>
    <source>
        <strain evidence="1 2">PAB10Feb10-1</strain>
    </source>
</reference>
<dbReference type="EMBL" id="RCBY01000055">
    <property type="protein sequence ID" value="RQH44049.1"/>
    <property type="molecule type" value="Genomic_DNA"/>
</dbReference>
<dbReference type="AlphaFoldDB" id="A0A3N6PVR8"/>
<name>A0A3N6PVR8_9CYAN</name>
<dbReference type="Proteomes" id="UP000269154">
    <property type="component" value="Unassembled WGS sequence"/>
</dbReference>
<organism evidence="1 2">
    <name type="scientific">Okeania hirsuta</name>
    <dbReference type="NCBI Taxonomy" id="1458930"/>
    <lineage>
        <taxon>Bacteria</taxon>
        <taxon>Bacillati</taxon>
        <taxon>Cyanobacteriota</taxon>
        <taxon>Cyanophyceae</taxon>
        <taxon>Oscillatoriophycideae</taxon>
        <taxon>Oscillatoriales</taxon>
        <taxon>Microcoleaceae</taxon>
        <taxon>Okeania</taxon>
    </lineage>
</organism>
<keyword evidence="2" id="KW-1185">Reference proteome</keyword>
<gene>
    <name evidence="1" type="ORF">D5R40_12075</name>
</gene>
<protein>
    <submittedName>
        <fullName evidence="1">Uncharacterized protein</fullName>
    </submittedName>
</protein>
<proteinExistence type="predicted"/>
<accession>A0A3N6PVR8</accession>